<dbReference type="HOGENOM" id="CLU_015101_4_0_1"/>
<sequence>MAERSNFLRLVSWLLWFSASSIALASNVPSPISFNWDAIKYVYAFGDSYSFVQGTEGYANYSFIGDSFNLAFSPGQLLSDHIIPRNTSSDASNWLEYLTGCFGGLPSACSRQLWDFAFAGADISLALLPQHHNFSVQMVDQVKQWATYAVDVIPHPPEETMTAWWIGINDTGDTLQNASITDFPAFWETEMGAYFQAVQMAYDGGLSGPQLFINVPPEERSPGFVNDATWGPILKEHIDQYNTALTNHINSFAHTNPGSIVLTFDAHTWFNHVLDNADHYGFTNITGYCECTDPGYFWYNTGHPTDHTHRLLAGAIEQQLREASS</sequence>
<gene>
    <name evidence="2" type="ORF">SERLADRAFT_491429</name>
</gene>
<accession>F8NYZ4</accession>
<feature type="signal peptide" evidence="1">
    <location>
        <begin position="1"/>
        <end position="25"/>
    </location>
</feature>
<dbReference type="Pfam" id="PF00657">
    <property type="entry name" value="Lipase_GDSL"/>
    <property type="match status" value="1"/>
</dbReference>
<protein>
    <submittedName>
        <fullName evidence="2">Putative lysophospholipase</fullName>
    </submittedName>
</protein>
<dbReference type="InterPro" id="IPR036514">
    <property type="entry name" value="SGNH_hydro_sf"/>
</dbReference>
<organism>
    <name type="scientific">Serpula lacrymans var. lacrymans (strain S7.9)</name>
    <name type="common">Dry rot fungus</name>
    <dbReference type="NCBI Taxonomy" id="578457"/>
    <lineage>
        <taxon>Eukaryota</taxon>
        <taxon>Fungi</taxon>
        <taxon>Dikarya</taxon>
        <taxon>Basidiomycota</taxon>
        <taxon>Agaricomycotina</taxon>
        <taxon>Agaricomycetes</taxon>
        <taxon>Agaricomycetidae</taxon>
        <taxon>Boletales</taxon>
        <taxon>Coniophorineae</taxon>
        <taxon>Serpulaceae</taxon>
        <taxon>Serpula</taxon>
    </lineage>
</organism>
<reference evidence="2" key="1">
    <citation type="submission" date="2011-04" db="EMBL/GenBank/DDBJ databases">
        <title>Evolution of plant cell wall degrading machinery underlies the functional diversity of forest fungi.</title>
        <authorList>
            <consortium name="US DOE Joint Genome Institute (JGI-PGF)"/>
            <person name="Eastwood D.C."/>
            <person name="Floudas D."/>
            <person name="Binder M."/>
            <person name="Majcherczyk A."/>
            <person name="Schneider P."/>
            <person name="Aerts A."/>
            <person name="Asiegbu F.O."/>
            <person name="Baker S.E."/>
            <person name="Barry K."/>
            <person name="Bendiksby M."/>
            <person name="Blumentritt M."/>
            <person name="Coutinho P.M."/>
            <person name="Cullen D."/>
            <person name="Cullen D."/>
            <person name="Gathman A."/>
            <person name="Goodell B."/>
            <person name="Henrissat B."/>
            <person name="Ihrmark K."/>
            <person name="Kauserud H."/>
            <person name="Kohler A."/>
            <person name="LaButti K."/>
            <person name="Lapidus A."/>
            <person name="Lavin J.L."/>
            <person name="Lee Y.-H."/>
            <person name="Lindquist E."/>
            <person name="Lilly W."/>
            <person name="Lucas S."/>
            <person name="Morin E."/>
            <person name="Murat C."/>
            <person name="Oguiza J.A."/>
            <person name="Park J."/>
            <person name="Pisabarro A.G."/>
            <person name="Riley R."/>
            <person name="Rosling A."/>
            <person name="Salamov A."/>
            <person name="Schmidt O."/>
            <person name="Schmutz J."/>
            <person name="Skrede I."/>
            <person name="Stenlid J."/>
            <person name="Wiebenga A."/>
            <person name="Xie X."/>
            <person name="Kues U."/>
            <person name="Hibbett D.S."/>
            <person name="Hoffmeister D."/>
            <person name="Hogberg N."/>
            <person name="Martin F."/>
            <person name="Grigoriev I.V."/>
            <person name="Watkinson S.C."/>
        </authorList>
    </citation>
    <scope>NUCLEOTIDE SEQUENCE</scope>
    <source>
        <strain evidence="2">S7.9</strain>
    </source>
</reference>
<dbReference type="GeneID" id="18821674"/>
<dbReference type="EMBL" id="GL945435">
    <property type="protein sequence ID" value="EGO24161.1"/>
    <property type="molecule type" value="Genomic_DNA"/>
</dbReference>
<dbReference type="RefSeq" id="XP_007319923.1">
    <property type="nucleotide sequence ID" value="XM_007319861.1"/>
</dbReference>
<dbReference type="SUPFAM" id="SSF52266">
    <property type="entry name" value="SGNH hydrolase"/>
    <property type="match status" value="1"/>
</dbReference>
<dbReference type="InterPro" id="IPR001087">
    <property type="entry name" value="GDSL"/>
</dbReference>
<dbReference type="Proteomes" id="UP000008064">
    <property type="component" value="Unassembled WGS sequence"/>
</dbReference>
<evidence type="ECO:0000313" key="2">
    <source>
        <dbReference type="EMBL" id="EGO24161.1"/>
    </source>
</evidence>
<dbReference type="GO" id="GO:0016788">
    <property type="term" value="F:hydrolase activity, acting on ester bonds"/>
    <property type="evidence" value="ECO:0007669"/>
    <property type="project" value="InterPro"/>
</dbReference>
<dbReference type="AlphaFoldDB" id="F8NYZ4"/>
<dbReference type="KEGG" id="sla:SERLADRAFT_491429"/>
<keyword evidence="1" id="KW-0732">Signal</keyword>
<evidence type="ECO:0000256" key="1">
    <source>
        <dbReference type="SAM" id="SignalP"/>
    </source>
</evidence>
<proteinExistence type="predicted"/>
<name>F8NYZ4_SERL9</name>
<feature type="chain" id="PRO_5003381730" evidence="1">
    <location>
        <begin position="26"/>
        <end position="325"/>
    </location>
</feature>
<dbReference type="CDD" id="cd01846">
    <property type="entry name" value="fatty_acyltransferase_like"/>
    <property type="match status" value="1"/>
</dbReference>
<dbReference type="OrthoDB" id="1600564at2759"/>
<dbReference type="Gene3D" id="3.40.50.1110">
    <property type="entry name" value="SGNH hydrolase"/>
    <property type="match status" value="1"/>
</dbReference>